<dbReference type="RefSeq" id="WP_005467616.1">
    <property type="nucleotide sequence ID" value="NZ_KB291032.1"/>
</dbReference>
<feature type="domain" description="SusD-like N-terminal" evidence="2">
    <location>
        <begin position="21"/>
        <end position="221"/>
    </location>
</feature>
<accession>L1NA15</accession>
<feature type="compositionally biased region" description="Basic and acidic residues" evidence="1">
    <location>
        <begin position="497"/>
        <end position="508"/>
    </location>
</feature>
<evidence type="ECO:0000256" key="1">
    <source>
        <dbReference type="SAM" id="MobiDB-lite"/>
    </source>
</evidence>
<sequence length="508" mass="58723">MIKRSLLLVSLAFLLGGCQGYLDKNPDAALDISIDTEEKLQELLTGAYPTASYIPFLEPRTDNVEERVNGIQSRLGESMYLWEDYDQEDLDTPLSYWRECYRGIAQANKALELLSTFPKNERTRALYGEAFLLRAYLHFMLVNIWAEPYGRSTSSPGIPYLTKPEKHAFVDYKRGTVEEVYAQIEQDLKRGISLVSERYYQQPKYHFSKRAAYAFASRFYLMKGDWKQCIAYADYVLGNAPGATLRPWISYQEQLEGRRERLHEIYCSPQTAANLMLASTESRLSRSIATDRYGATVGIVDKIFKRKTIKDDDQSGDATLIYPFVFAPEPYRTTRYLAKFDERATQQETSEVHPRGLAVTNVLFTTDEVLLNRMEAYTMLGEYDRAILDLKTYTLSKLGYEPAVPNDSYTQGSTSDYALYAPFYGLTVRQLPMIRTILHLRQMEFFEEGLRWFDLRRFNIEVTRSSKSSFYRSLKKDDPRQCLQLPTEAITSGLEPNPREGNNHRIRH</sequence>
<evidence type="ECO:0000313" key="4">
    <source>
        <dbReference type="Proteomes" id="UP000010408"/>
    </source>
</evidence>
<dbReference type="InterPro" id="IPR011990">
    <property type="entry name" value="TPR-like_helical_dom_sf"/>
</dbReference>
<dbReference type="PATRIC" id="fig|1127696.3.peg.1360"/>
<proteinExistence type="predicted"/>
<dbReference type="Proteomes" id="UP000010408">
    <property type="component" value="Unassembled WGS sequence"/>
</dbReference>
<dbReference type="Gene3D" id="1.25.40.390">
    <property type="match status" value="1"/>
</dbReference>
<dbReference type="SUPFAM" id="SSF48452">
    <property type="entry name" value="TPR-like"/>
    <property type="match status" value="1"/>
</dbReference>
<evidence type="ECO:0000259" key="2">
    <source>
        <dbReference type="Pfam" id="PF14322"/>
    </source>
</evidence>
<dbReference type="InterPro" id="IPR033985">
    <property type="entry name" value="SusD-like_N"/>
</dbReference>
<comment type="caution">
    <text evidence="3">The sequence shown here is derived from an EMBL/GenBank/DDBJ whole genome shotgun (WGS) entry which is preliminary data.</text>
</comment>
<reference evidence="3 4" key="1">
    <citation type="submission" date="2012-05" db="EMBL/GenBank/DDBJ databases">
        <authorList>
            <person name="Weinstock G."/>
            <person name="Sodergren E."/>
            <person name="Lobos E.A."/>
            <person name="Fulton L."/>
            <person name="Fulton R."/>
            <person name="Courtney L."/>
            <person name="Fronick C."/>
            <person name="O'Laughlin M."/>
            <person name="Godfrey J."/>
            <person name="Wilson R.M."/>
            <person name="Miner T."/>
            <person name="Farmer C."/>
            <person name="Delehaunty K."/>
            <person name="Cordes M."/>
            <person name="Minx P."/>
            <person name="Tomlinson C."/>
            <person name="Chen J."/>
            <person name="Wollam A."/>
            <person name="Pepin K.H."/>
            <person name="Bhonagiri V."/>
            <person name="Zhang X."/>
            <person name="Suruliraj S."/>
            <person name="Warren W."/>
            <person name="Mitreva M."/>
            <person name="Mardis E.R."/>
            <person name="Wilson R.K."/>
        </authorList>
    </citation>
    <scope>NUCLEOTIDE SEQUENCE [LARGE SCALE GENOMIC DNA]</scope>
    <source>
        <strain evidence="3 4">F0037</strain>
    </source>
</reference>
<dbReference type="Pfam" id="PF14322">
    <property type="entry name" value="SusD-like_3"/>
    <property type="match status" value="1"/>
</dbReference>
<dbReference type="PROSITE" id="PS51257">
    <property type="entry name" value="PROKAR_LIPOPROTEIN"/>
    <property type="match status" value="1"/>
</dbReference>
<dbReference type="eggNOG" id="COG0388">
    <property type="taxonomic scope" value="Bacteria"/>
</dbReference>
<gene>
    <name evidence="3" type="ORF">HMPREF9134_01506</name>
</gene>
<dbReference type="HOGENOM" id="CLU_015553_2_0_10"/>
<dbReference type="GO" id="GO:0009279">
    <property type="term" value="C:cell outer membrane"/>
    <property type="evidence" value="ECO:0007669"/>
    <property type="project" value="UniProtKB-SubCell"/>
</dbReference>
<protein>
    <recommendedName>
        <fullName evidence="2">SusD-like N-terminal domain-containing protein</fullName>
    </recommendedName>
</protein>
<dbReference type="EMBL" id="AMEQ01000040">
    <property type="protein sequence ID" value="EKY00176.1"/>
    <property type="molecule type" value="Genomic_DNA"/>
</dbReference>
<dbReference type="STRING" id="1127696.HMPREF9134_01506"/>
<feature type="region of interest" description="Disordered" evidence="1">
    <location>
        <begin position="486"/>
        <end position="508"/>
    </location>
</feature>
<evidence type="ECO:0000313" key="3">
    <source>
        <dbReference type="EMBL" id="EKY00176.1"/>
    </source>
</evidence>
<organism evidence="3 4">
    <name type="scientific">Porphyromonas catoniae F0037</name>
    <dbReference type="NCBI Taxonomy" id="1127696"/>
    <lineage>
        <taxon>Bacteria</taxon>
        <taxon>Pseudomonadati</taxon>
        <taxon>Bacteroidota</taxon>
        <taxon>Bacteroidia</taxon>
        <taxon>Bacteroidales</taxon>
        <taxon>Porphyromonadaceae</taxon>
        <taxon>Porphyromonas</taxon>
    </lineage>
</organism>
<dbReference type="AlphaFoldDB" id="L1NA15"/>
<name>L1NA15_9PORP</name>